<evidence type="ECO:0000256" key="2">
    <source>
        <dbReference type="SAM" id="Phobius"/>
    </source>
</evidence>
<name>A0AAV1I328_9CHLO</name>
<sequence>MLPPSSNRITPAADVLVVSLPRRHIAPILRPVSCASVAIILLAVGGIAATVEMRKLELRAAHMPAGAAAMQPMAGVAPAVEAVVVPLHRECQEPVMVTQPDDTIIMGCKMGAPLGESNSAPDIADVEAQGAEANPEP</sequence>
<organism evidence="3 4">
    <name type="scientific">Coccomyxa viridis</name>
    <dbReference type="NCBI Taxonomy" id="1274662"/>
    <lineage>
        <taxon>Eukaryota</taxon>
        <taxon>Viridiplantae</taxon>
        <taxon>Chlorophyta</taxon>
        <taxon>core chlorophytes</taxon>
        <taxon>Trebouxiophyceae</taxon>
        <taxon>Trebouxiophyceae incertae sedis</taxon>
        <taxon>Coccomyxaceae</taxon>
        <taxon>Coccomyxa</taxon>
    </lineage>
</organism>
<feature type="transmembrane region" description="Helical" evidence="2">
    <location>
        <begin position="28"/>
        <end position="51"/>
    </location>
</feature>
<dbReference type="AlphaFoldDB" id="A0AAV1I328"/>
<feature type="region of interest" description="Disordered" evidence="1">
    <location>
        <begin position="116"/>
        <end position="137"/>
    </location>
</feature>
<evidence type="ECO:0000256" key="1">
    <source>
        <dbReference type="SAM" id="MobiDB-lite"/>
    </source>
</evidence>
<reference evidence="3 4" key="1">
    <citation type="submission" date="2023-10" db="EMBL/GenBank/DDBJ databases">
        <authorList>
            <person name="Maclean D."/>
            <person name="Macfadyen A."/>
        </authorList>
    </citation>
    <scope>NUCLEOTIDE SEQUENCE [LARGE SCALE GENOMIC DNA]</scope>
</reference>
<dbReference type="Proteomes" id="UP001314263">
    <property type="component" value="Unassembled WGS sequence"/>
</dbReference>
<gene>
    <name evidence="3" type="ORF">CVIRNUC_004977</name>
</gene>
<keyword evidence="4" id="KW-1185">Reference proteome</keyword>
<evidence type="ECO:0000313" key="3">
    <source>
        <dbReference type="EMBL" id="CAK0780228.1"/>
    </source>
</evidence>
<dbReference type="EMBL" id="CAUYUE010000006">
    <property type="protein sequence ID" value="CAK0780228.1"/>
    <property type="molecule type" value="Genomic_DNA"/>
</dbReference>
<keyword evidence="2" id="KW-1133">Transmembrane helix</keyword>
<protein>
    <recommendedName>
        <fullName evidence="5">Extracellular protein</fullName>
    </recommendedName>
</protein>
<keyword evidence="2" id="KW-0472">Membrane</keyword>
<evidence type="ECO:0000313" key="4">
    <source>
        <dbReference type="Proteomes" id="UP001314263"/>
    </source>
</evidence>
<accession>A0AAV1I328</accession>
<comment type="caution">
    <text evidence="3">The sequence shown here is derived from an EMBL/GenBank/DDBJ whole genome shotgun (WGS) entry which is preliminary data.</text>
</comment>
<evidence type="ECO:0008006" key="5">
    <source>
        <dbReference type="Google" id="ProtNLM"/>
    </source>
</evidence>
<proteinExistence type="predicted"/>
<keyword evidence="2" id="KW-0812">Transmembrane</keyword>